<keyword evidence="4" id="KW-0560">Oxidoreductase</keyword>
<name>A0ABR3PLU8_9PEZI</name>
<dbReference type="PROSITE" id="PS51387">
    <property type="entry name" value="FAD_PCMH"/>
    <property type="match status" value="1"/>
</dbReference>
<dbReference type="PANTHER" id="PTHR42973">
    <property type="entry name" value="BINDING OXIDOREDUCTASE, PUTATIVE (AFU_ORTHOLOGUE AFUA_1G17690)-RELATED"/>
    <property type="match status" value="1"/>
</dbReference>
<keyword evidence="7" id="KW-1185">Reference proteome</keyword>
<dbReference type="SUPFAM" id="SSF56176">
    <property type="entry name" value="FAD-binding/transporter-associated domain-like"/>
    <property type="match status" value="1"/>
</dbReference>
<dbReference type="Pfam" id="PF01565">
    <property type="entry name" value="FAD_binding_4"/>
    <property type="match status" value="1"/>
</dbReference>
<dbReference type="PANTHER" id="PTHR42973:SF22">
    <property type="entry name" value="FAD-BINDING PCMH-TYPE DOMAIN-CONTAINING PROTEIN-RELATED"/>
    <property type="match status" value="1"/>
</dbReference>
<dbReference type="InterPro" id="IPR006094">
    <property type="entry name" value="Oxid_FAD_bind_N"/>
</dbReference>
<comment type="caution">
    <text evidence="6">The sequence shown here is derived from an EMBL/GenBank/DDBJ whole genome shotgun (WGS) entry which is preliminary data.</text>
</comment>
<evidence type="ECO:0000313" key="6">
    <source>
        <dbReference type="EMBL" id="KAL1310527.1"/>
    </source>
</evidence>
<evidence type="ECO:0000256" key="4">
    <source>
        <dbReference type="ARBA" id="ARBA00023002"/>
    </source>
</evidence>
<reference evidence="6 7" key="1">
    <citation type="submission" date="2024-07" db="EMBL/GenBank/DDBJ databases">
        <title>Draft sequence of the Neodothiora populina.</title>
        <authorList>
            <person name="Drown D.D."/>
            <person name="Schuette U.S."/>
            <person name="Buechlein A.B."/>
            <person name="Rusch D.R."/>
            <person name="Winton L.W."/>
            <person name="Adams G.A."/>
        </authorList>
    </citation>
    <scope>NUCLEOTIDE SEQUENCE [LARGE SCALE GENOMIC DNA]</scope>
    <source>
        <strain evidence="6 7">CPC 39397</strain>
    </source>
</reference>
<feature type="domain" description="FAD-binding PCMH-type" evidence="5">
    <location>
        <begin position="45"/>
        <end position="218"/>
    </location>
</feature>
<dbReference type="InterPro" id="IPR036318">
    <property type="entry name" value="FAD-bd_PCMH-like_sf"/>
</dbReference>
<sequence>MAIVATSVNYCCDQLLSALGPSVISFPGNASYQTTESSYWSIQEASLTPTCIATPLDTNTTGAIIHILSSLGPSCQLAIKSQGHAPAAGFANIEDGVTIDITGLNQTVLSADEKVVSVGTGASWSGVYDYLDPYGLVVAGGRNGAVGVGGLTLGGGISYFSPRVGYTCDTVTNFEVVLAHGKVVNANASVNSDLFRALKGGAGNFGLVTRVDLATIPQGNILGGSVAHNTFDREAVFKAFTDIAGAINYDQYASVVTSISFNSTSKGWSVASTPVYTGPNITTNATPPVYQELLAVPQLSNTIKVTNASTFSAEPAIPPLNWLFETGTYGVSASLMSQFFDICNSTLYDFDAPAGWVVWSLAFEPFPTAITAKGAGANVLGTSPADGNSMILLISPLWTSSNSSTLVTAKDKELLANLDAAADKIGLLHKFQYTNYAGPWQQPLKSYGWKNYGFLKGVSKRYDPKGFSQRQVPGGFKLH</sequence>
<evidence type="ECO:0000313" key="7">
    <source>
        <dbReference type="Proteomes" id="UP001562354"/>
    </source>
</evidence>
<dbReference type="InterPro" id="IPR016169">
    <property type="entry name" value="FAD-bd_PCMH_sub2"/>
</dbReference>
<evidence type="ECO:0000256" key="3">
    <source>
        <dbReference type="ARBA" id="ARBA00022827"/>
    </source>
</evidence>
<comment type="similarity">
    <text evidence="1">Belongs to the oxygen-dependent FAD-linked oxidoreductase family.</text>
</comment>
<evidence type="ECO:0000256" key="1">
    <source>
        <dbReference type="ARBA" id="ARBA00005466"/>
    </source>
</evidence>
<gene>
    <name evidence="6" type="ORF">AAFC00_000811</name>
</gene>
<proteinExistence type="inferred from homology"/>
<dbReference type="EMBL" id="JBFMKM010000003">
    <property type="protein sequence ID" value="KAL1310527.1"/>
    <property type="molecule type" value="Genomic_DNA"/>
</dbReference>
<dbReference type="GeneID" id="95974514"/>
<dbReference type="InterPro" id="IPR016166">
    <property type="entry name" value="FAD-bd_PCMH"/>
</dbReference>
<dbReference type="InterPro" id="IPR050416">
    <property type="entry name" value="FAD-linked_Oxidoreductase"/>
</dbReference>
<organism evidence="6 7">
    <name type="scientific">Neodothiora populina</name>
    <dbReference type="NCBI Taxonomy" id="2781224"/>
    <lineage>
        <taxon>Eukaryota</taxon>
        <taxon>Fungi</taxon>
        <taxon>Dikarya</taxon>
        <taxon>Ascomycota</taxon>
        <taxon>Pezizomycotina</taxon>
        <taxon>Dothideomycetes</taxon>
        <taxon>Dothideomycetidae</taxon>
        <taxon>Dothideales</taxon>
        <taxon>Dothioraceae</taxon>
        <taxon>Neodothiora</taxon>
    </lineage>
</organism>
<evidence type="ECO:0000259" key="5">
    <source>
        <dbReference type="PROSITE" id="PS51387"/>
    </source>
</evidence>
<dbReference type="Gene3D" id="3.30.465.10">
    <property type="match status" value="1"/>
</dbReference>
<accession>A0ABR3PLU8</accession>
<evidence type="ECO:0000256" key="2">
    <source>
        <dbReference type="ARBA" id="ARBA00022630"/>
    </source>
</evidence>
<dbReference type="Proteomes" id="UP001562354">
    <property type="component" value="Unassembled WGS sequence"/>
</dbReference>
<keyword evidence="3" id="KW-0274">FAD</keyword>
<keyword evidence="2" id="KW-0285">Flavoprotein</keyword>
<dbReference type="RefSeq" id="XP_069203376.1">
    <property type="nucleotide sequence ID" value="XM_069347530.1"/>
</dbReference>
<protein>
    <recommendedName>
        <fullName evidence="5">FAD-binding PCMH-type domain-containing protein</fullName>
    </recommendedName>
</protein>